<dbReference type="PROSITE" id="PS51900">
    <property type="entry name" value="CB"/>
    <property type="match status" value="1"/>
</dbReference>
<keyword evidence="2 4" id="KW-0238">DNA-binding</keyword>
<proteinExistence type="inferred from homology"/>
<dbReference type="InterPro" id="IPR050090">
    <property type="entry name" value="Tyrosine_recombinase_XerCD"/>
</dbReference>
<dbReference type="InterPro" id="IPR010998">
    <property type="entry name" value="Integrase_recombinase_N"/>
</dbReference>
<dbReference type="Gene3D" id="1.10.443.10">
    <property type="entry name" value="Intergrase catalytic core"/>
    <property type="match status" value="1"/>
</dbReference>
<comment type="similarity">
    <text evidence="1">Belongs to the 'phage' integrase family.</text>
</comment>
<dbReference type="InterPro" id="IPR044068">
    <property type="entry name" value="CB"/>
</dbReference>
<dbReference type="GO" id="GO:0015074">
    <property type="term" value="P:DNA integration"/>
    <property type="evidence" value="ECO:0007669"/>
    <property type="project" value="InterPro"/>
</dbReference>
<dbReference type="EMBL" id="JAAGWY010000004">
    <property type="protein sequence ID" value="NEN07607.1"/>
    <property type="molecule type" value="Genomic_DNA"/>
</dbReference>
<dbReference type="Gene3D" id="1.10.150.130">
    <property type="match status" value="1"/>
</dbReference>
<evidence type="ECO:0000256" key="3">
    <source>
        <dbReference type="ARBA" id="ARBA00023172"/>
    </source>
</evidence>
<evidence type="ECO:0000256" key="4">
    <source>
        <dbReference type="PROSITE-ProRule" id="PRU01248"/>
    </source>
</evidence>
<feature type="domain" description="Core-binding (CB)" evidence="6">
    <location>
        <begin position="94"/>
        <end position="184"/>
    </location>
</feature>
<keyword evidence="8" id="KW-1185">Reference proteome</keyword>
<gene>
    <name evidence="7" type="ORF">G3T36_17255</name>
</gene>
<dbReference type="InterPro" id="IPR013762">
    <property type="entry name" value="Integrase-like_cat_sf"/>
</dbReference>
<dbReference type="AlphaFoldDB" id="A0A6L9Y2G9"/>
<dbReference type="InterPro" id="IPR011010">
    <property type="entry name" value="DNA_brk_join_enz"/>
</dbReference>
<evidence type="ECO:0000313" key="7">
    <source>
        <dbReference type="EMBL" id="NEN07607.1"/>
    </source>
</evidence>
<evidence type="ECO:0000259" key="6">
    <source>
        <dbReference type="PROSITE" id="PS51900"/>
    </source>
</evidence>
<accession>A0A6L9Y2G9</accession>
<keyword evidence="3" id="KW-0233">DNA recombination</keyword>
<dbReference type="PANTHER" id="PTHR30349:SF41">
    <property type="entry name" value="INTEGRASE_RECOMBINASE PROTEIN MJ0367-RELATED"/>
    <property type="match status" value="1"/>
</dbReference>
<dbReference type="RefSeq" id="WP_163291073.1">
    <property type="nucleotide sequence ID" value="NZ_JAAGWY010000004.1"/>
</dbReference>
<sequence length="425" mass="46737">MSADIYRRCGCRDENKRQFASLPVGASPEQIARACPLLVSDPKHGKWGFYLAGGVDPRTGKRLQIRQATFSTKAEAQKARNAEAVKLDRGTYVAPTKEVYADYLAKWLPRRAVTGKGLAATTLDNYARYIRNDIAPSALGRMKLTDIRRFHINAFVAEQMDAGRGATTIRRMAAVIQGSLRAAEKSALIDHNPSLGIELPAVESKKVKVWEPDQVGVFLDTAAKHRLSALFETVVFTGLRRGEAIGLRWSDVDMTKRRITVANNRTQAGPAIVEGDVKTVAGQNRVIDIDDTLAGVLIAWKLTQQQEADEWGEAYRDSGYIFTYENGEPLKPQYATRLFDKLRVKAKLPKLTFHGQRHENASLMIASGTDIAVVSKRLGHTSVGITSDIYGHLIGSASRDAAERAAAIVPRKAVTAHTLHTHEAL</sequence>
<dbReference type="Proteomes" id="UP000474967">
    <property type="component" value="Unassembled WGS sequence"/>
</dbReference>
<evidence type="ECO:0000256" key="2">
    <source>
        <dbReference type="ARBA" id="ARBA00023125"/>
    </source>
</evidence>
<dbReference type="GO" id="GO:0006310">
    <property type="term" value="P:DNA recombination"/>
    <property type="evidence" value="ECO:0007669"/>
    <property type="project" value="UniProtKB-KW"/>
</dbReference>
<dbReference type="SUPFAM" id="SSF56349">
    <property type="entry name" value="DNA breaking-rejoining enzymes"/>
    <property type="match status" value="1"/>
</dbReference>
<organism evidence="7 8">
    <name type="scientific">Leifsonia tongyongensis</name>
    <dbReference type="NCBI Taxonomy" id="1268043"/>
    <lineage>
        <taxon>Bacteria</taxon>
        <taxon>Bacillati</taxon>
        <taxon>Actinomycetota</taxon>
        <taxon>Actinomycetes</taxon>
        <taxon>Micrococcales</taxon>
        <taxon>Microbacteriaceae</taxon>
        <taxon>Leifsonia</taxon>
    </lineage>
</organism>
<dbReference type="InterPro" id="IPR002104">
    <property type="entry name" value="Integrase_catalytic"/>
</dbReference>
<evidence type="ECO:0000313" key="8">
    <source>
        <dbReference type="Proteomes" id="UP000474967"/>
    </source>
</evidence>
<name>A0A6L9Y2G9_9MICO</name>
<evidence type="ECO:0000259" key="5">
    <source>
        <dbReference type="PROSITE" id="PS51898"/>
    </source>
</evidence>
<comment type="caution">
    <text evidence="7">The sequence shown here is derived from an EMBL/GenBank/DDBJ whole genome shotgun (WGS) entry which is preliminary data.</text>
</comment>
<dbReference type="PANTHER" id="PTHR30349">
    <property type="entry name" value="PHAGE INTEGRASE-RELATED"/>
    <property type="match status" value="1"/>
</dbReference>
<dbReference type="CDD" id="cd01189">
    <property type="entry name" value="INT_ICEBs1_C_like"/>
    <property type="match status" value="1"/>
</dbReference>
<dbReference type="Pfam" id="PF00589">
    <property type="entry name" value="Phage_integrase"/>
    <property type="match status" value="1"/>
</dbReference>
<evidence type="ECO:0000256" key="1">
    <source>
        <dbReference type="ARBA" id="ARBA00008857"/>
    </source>
</evidence>
<protein>
    <submittedName>
        <fullName evidence="7">Site-specific integrase</fullName>
    </submittedName>
</protein>
<dbReference type="PROSITE" id="PS51898">
    <property type="entry name" value="TYR_RECOMBINASE"/>
    <property type="match status" value="1"/>
</dbReference>
<reference evidence="7 8" key="1">
    <citation type="journal article" date="2014" name="J. Microbiol.">
        <title>Diaminobutyricibacter tongyongensis gen. nov., sp. nov. and Homoserinibacter gongjuensis gen. nov., sp. nov. belong to the family Microbacteriaceae.</title>
        <authorList>
            <person name="Kim S.J."/>
            <person name="Ahn J.H."/>
            <person name="Weon H.Y."/>
            <person name="Hamada M."/>
            <person name="Suzuki K."/>
            <person name="Kwon S.W."/>
        </authorList>
    </citation>
    <scope>NUCLEOTIDE SEQUENCE [LARGE SCALE GENOMIC DNA]</scope>
    <source>
        <strain evidence="7 8">NBRC 108724</strain>
    </source>
</reference>
<feature type="domain" description="Tyr recombinase" evidence="5">
    <location>
        <begin position="205"/>
        <end position="403"/>
    </location>
</feature>
<dbReference type="GO" id="GO:0003677">
    <property type="term" value="F:DNA binding"/>
    <property type="evidence" value="ECO:0007669"/>
    <property type="project" value="UniProtKB-UniRule"/>
</dbReference>